<feature type="signal peptide" evidence="2">
    <location>
        <begin position="1"/>
        <end position="29"/>
    </location>
</feature>
<dbReference type="EMBL" id="CP036266">
    <property type="protein sequence ID" value="QDT20158.1"/>
    <property type="molecule type" value="Genomic_DNA"/>
</dbReference>
<evidence type="ECO:0000313" key="3">
    <source>
        <dbReference type="EMBL" id="QDT20158.1"/>
    </source>
</evidence>
<evidence type="ECO:0008006" key="5">
    <source>
        <dbReference type="Google" id="ProtNLM"/>
    </source>
</evidence>
<proteinExistence type="predicted"/>
<feature type="compositionally biased region" description="Basic and acidic residues" evidence="1">
    <location>
        <begin position="151"/>
        <end position="161"/>
    </location>
</feature>
<keyword evidence="4" id="KW-1185">Reference proteome</keyword>
<accession>A0A517PLA7</accession>
<evidence type="ECO:0000256" key="2">
    <source>
        <dbReference type="SAM" id="SignalP"/>
    </source>
</evidence>
<protein>
    <recommendedName>
        <fullName evidence="5">Carboxypeptidase regulatory-like domain-containing protein</fullName>
    </recommendedName>
</protein>
<name>A0A517PLA7_9PLAN</name>
<evidence type="ECO:0000313" key="4">
    <source>
        <dbReference type="Proteomes" id="UP000320421"/>
    </source>
</evidence>
<feature type="chain" id="PRO_5021881199" description="Carboxypeptidase regulatory-like domain-containing protein" evidence="2">
    <location>
        <begin position="30"/>
        <end position="184"/>
    </location>
</feature>
<reference evidence="3 4" key="1">
    <citation type="submission" date="2019-02" db="EMBL/GenBank/DDBJ databases">
        <title>Deep-cultivation of Planctomycetes and their phenomic and genomic characterization uncovers novel biology.</title>
        <authorList>
            <person name="Wiegand S."/>
            <person name="Jogler M."/>
            <person name="Boedeker C."/>
            <person name="Pinto D."/>
            <person name="Vollmers J."/>
            <person name="Rivas-Marin E."/>
            <person name="Kohn T."/>
            <person name="Peeters S.H."/>
            <person name="Heuer A."/>
            <person name="Rast P."/>
            <person name="Oberbeckmann S."/>
            <person name="Bunk B."/>
            <person name="Jeske O."/>
            <person name="Meyerdierks A."/>
            <person name="Storesund J.E."/>
            <person name="Kallscheuer N."/>
            <person name="Luecker S."/>
            <person name="Lage O.M."/>
            <person name="Pohl T."/>
            <person name="Merkel B.J."/>
            <person name="Hornburger P."/>
            <person name="Mueller R.-W."/>
            <person name="Bruemmer F."/>
            <person name="Labrenz M."/>
            <person name="Spormann A.M."/>
            <person name="Op den Camp H."/>
            <person name="Overmann J."/>
            <person name="Amann R."/>
            <person name="Jetten M.S.M."/>
            <person name="Mascher T."/>
            <person name="Medema M.H."/>
            <person name="Devos D.P."/>
            <person name="Kaster A.-K."/>
            <person name="Ovreas L."/>
            <person name="Rohde M."/>
            <person name="Galperin M.Y."/>
            <person name="Jogler C."/>
        </authorList>
    </citation>
    <scope>NUCLEOTIDE SEQUENCE [LARGE SCALE GENOMIC DNA]</scope>
    <source>
        <strain evidence="3 4">HG66A1</strain>
    </source>
</reference>
<evidence type="ECO:0000256" key="1">
    <source>
        <dbReference type="SAM" id="MobiDB-lite"/>
    </source>
</evidence>
<gene>
    <name evidence="3" type="ORF">HG66A1_19430</name>
</gene>
<feature type="region of interest" description="Disordered" evidence="1">
    <location>
        <begin position="123"/>
        <end position="167"/>
    </location>
</feature>
<dbReference type="AlphaFoldDB" id="A0A517PLA7"/>
<organism evidence="3 4">
    <name type="scientific">Gimesia chilikensis</name>
    <dbReference type="NCBI Taxonomy" id="2605989"/>
    <lineage>
        <taxon>Bacteria</taxon>
        <taxon>Pseudomonadati</taxon>
        <taxon>Planctomycetota</taxon>
        <taxon>Planctomycetia</taxon>
        <taxon>Planctomycetales</taxon>
        <taxon>Planctomycetaceae</taxon>
        <taxon>Gimesia</taxon>
    </lineage>
</organism>
<keyword evidence="2" id="KW-0732">Signal</keyword>
<sequence length="184" mass="19459" precursor="true">MDGYQGGNHMICNVRIKTCLSLFALAACAYGCSGSGIDVDLAPVSGVVTMDGQPLENAIVIFSPEKGNPSSGKTDAKGYYELVYVGDAKGAIVGPHKVRISTGKATEGQDSASSAEADLANASLDDTVNIDTPPPEDGDVTQRRVVKKKKTEKDPIPEKYNTKTTLTADVKDESNTLDFKLESK</sequence>
<dbReference type="Proteomes" id="UP000320421">
    <property type="component" value="Chromosome"/>
</dbReference>